<keyword evidence="4 7" id="KW-0274">FAD</keyword>
<dbReference type="InParanoid" id="A0A423XFU7"/>
<dbReference type="Gene3D" id="3.50.50.60">
    <property type="entry name" value="FAD/NAD(P)-binding domain"/>
    <property type="match status" value="1"/>
</dbReference>
<feature type="domain" description="Glucose-methanol-choline oxidoreductase N-terminal" evidence="9">
    <location>
        <begin position="115"/>
        <end position="138"/>
    </location>
</feature>
<evidence type="ECO:0000259" key="9">
    <source>
        <dbReference type="PROSITE" id="PS00623"/>
    </source>
</evidence>
<reference evidence="11 12" key="1">
    <citation type="submission" date="2015-09" db="EMBL/GenBank/DDBJ databases">
        <title>Host preference determinants of Valsa canker pathogens revealed by comparative genomics.</title>
        <authorList>
            <person name="Yin Z."/>
            <person name="Huang L."/>
        </authorList>
    </citation>
    <scope>NUCLEOTIDE SEQUENCE [LARGE SCALE GENOMIC DNA]</scope>
    <source>
        <strain evidence="11 12">SXYLt</strain>
    </source>
</reference>
<dbReference type="PANTHER" id="PTHR11552:SF201">
    <property type="entry name" value="GLUCOSE-METHANOL-CHOLINE OXIDOREDUCTASE N-TERMINAL DOMAIN-CONTAINING PROTEIN"/>
    <property type="match status" value="1"/>
</dbReference>
<dbReference type="InterPro" id="IPR012132">
    <property type="entry name" value="GMC_OxRdtase"/>
</dbReference>
<evidence type="ECO:0000256" key="1">
    <source>
        <dbReference type="ARBA" id="ARBA00001974"/>
    </source>
</evidence>
<dbReference type="SUPFAM" id="SSF54373">
    <property type="entry name" value="FAD-linked reductases, C-terminal domain"/>
    <property type="match status" value="1"/>
</dbReference>
<dbReference type="Gene3D" id="4.10.450.10">
    <property type="entry name" value="Glucose Oxidase, domain 2"/>
    <property type="match status" value="1"/>
</dbReference>
<dbReference type="OrthoDB" id="269227at2759"/>
<dbReference type="STRING" id="1230097.A0A423XFU7"/>
<evidence type="ECO:0000256" key="7">
    <source>
        <dbReference type="PIRSR" id="PIRSR000137-2"/>
    </source>
</evidence>
<dbReference type="PANTHER" id="PTHR11552">
    <property type="entry name" value="GLUCOSE-METHANOL-CHOLINE GMC OXIDOREDUCTASE"/>
    <property type="match status" value="1"/>
</dbReference>
<evidence type="ECO:0000256" key="3">
    <source>
        <dbReference type="ARBA" id="ARBA00022630"/>
    </source>
</evidence>
<dbReference type="Proteomes" id="UP000285146">
    <property type="component" value="Unassembled WGS sequence"/>
</dbReference>
<evidence type="ECO:0000256" key="8">
    <source>
        <dbReference type="RuleBase" id="RU003968"/>
    </source>
</evidence>
<evidence type="ECO:0000313" key="11">
    <source>
        <dbReference type="EMBL" id="ROW15073.1"/>
    </source>
</evidence>
<dbReference type="AlphaFoldDB" id="A0A423XFU7"/>
<evidence type="ECO:0000256" key="5">
    <source>
        <dbReference type="ARBA" id="ARBA00023002"/>
    </source>
</evidence>
<evidence type="ECO:0000313" key="12">
    <source>
        <dbReference type="Proteomes" id="UP000285146"/>
    </source>
</evidence>
<feature type="active site" description="Proton acceptor" evidence="6">
    <location>
        <position position="575"/>
    </location>
</feature>
<dbReference type="GO" id="GO:0016614">
    <property type="term" value="F:oxidoreductase activity, acting on CH-OH group of donors"/>
    <property type="evidence" value="ECO:0007669"/>
    <property type="project" value="InterPro"/>
</dbReference>
<dbReference type="PROSITE" id="PS00623">
    <property type="entry name" value="GMC_OXRED_1"/>
    <property type="match status" value="1"/>
</dbReference>
<keyword evidence="3 8" id="KW-0285">Flavoprotein</keyword>
<keyword evidence="12" id="KW-1185">Reference proteome</keyword>
<dbReference type="EMBL" id="LKEB01000011">
    <property type="protein sequence ID" value="ROW15073.1"/>
    <property type="molecule type" value="Genomic_DNA"/>
</dbReference>
<dbReference type="Pfam" id="PF00732">
    <property type="entry name" value="GMC_oxred_N"/>
    <property type="match status" value="1"/>
</dbReference>
<comment type="cofactor">
    <cofactor evidence="1 7">
        <name>FAD</name>
        <dbReference type="ChEBI" id="CHEBI:57692"/>
    </cofactor>
</comment>
<feature type="binding site" evidence="7">
    <location>
        <position position="121"/>
    </location>
    <ligand>
        <name>FAD</name>
        <dbReference type="ChEBI" id="CHEBI:57692"/>
    </ligand>
</feature>
<keyword evidence="5" id="KW-0560">Oxidoreductase</keyword>
<evidence type="ECO:0000256" key="4">
    <source>
        <dbReference type="ARBA" id="ARBA00022827"/>
    </source>
</evidence>
<dbReference type="InterPro" id="IPR007867">
    <property type="entry name" value="GMC_OxRtase_C"/>
</dbReference>
<evidence type="ECO:0000256" key="6">
    <source>
        <dbReference type="PIRSR" id="PIRSR000137-1"/>
    </source>
</evidence>
<dbReference type="InterPro" id="IPR000172">
    <property type="entry name" value="GMC_OxRdtase_N"/>
</dbReference>
<dbReference type="GO" id="GO:0050660">
    <property type="term" value="F:flavin adenine dinucleotide binding"/>
    <property type="evidence" value="ECO:0007669"/>
    <property type="project" value="InterPro"/>
</dbReference>
<feature type="active site" description="Proton donor" evidence="6">
    <location>
        <position position="532"/>
    </location>
</feature>
<evidence type="ECO:0000259" key="10">
    <source>
        <dbReference type="PROSITE" id="PS00624"/>
    </source>
</evidence>
<dbReference type="InterPro" id="IPR027424">
    <property type="entry name" value="Glucose_Oxidase_domain_2"/>
</dbReference>
<accession>A0A423XFU7</accession>
<evidence type="ECO:0000256" key="2">
    <source>
        <dbReference type="ARBA" id="ARBA00010790"/>
    </source>
</evidence>
<dbReference type="PROSITE" id="PS00624">
    <property type="entry name" value="GMC_OXRED_2"/>
    <property type="match status" value="1"/>
</dbReference>
<dbReference type="InterPro" id="IPR036188">
    <property type="entry name" value="FAD/NAD-bd_sf"/>
</dbReference>
<comment type="caution">
    <text evidence="11">The sequence shown here is derived from an EMBL/GenBank/DDBJ whole genome shotgun (WGS) entry which is preliminary data.</text>
</comment>
<gene>
    <name evidence="11" type="ORF">VPNG_03476</name>
</gene>
<organism evidence="11 12">
    <name type="scientific">Cytospora leucostoma</name>
    <dbReference type="NCBI Taxonomy" id="1230097"/>
    <lineage>
        <taxon>Eukaryota</taxon>
        <taxon>Fungi</taxon>
        <taxon>Dikarya</taxon>
        <taxon>Ascomycota</taxon>
        <taxon>Pezizomycotina</taxon>
        <taxon>Sordariomycetes</taxon>
        <taxon>Sordariomycetidae</taxon>
        <taxon>Diaporthales</taxon>
        <taxon>Cytosporaceae</taxon>
        <taxon>Cytospora</taxon>
    </lineage>
</organism>
<feature type="domain" description="Glucose-methanol-choline oxidoreductase N-terminal" evidence="10">
    <location>
        <begin position="309"/>
        <end position="323"/>
    </location>
</feature>
<name>A0A423XFU7_9PEZI</name>
<dbReference type="SUPFAM" id="SSF51905">
    <property type="entry name" value="FAD/NAD(P)-binding domain"/>
    <property type="match status" value="1"/>
</dbReference>
<protein>
    <recommendedName>
        <fullName evidence="9 10">Glucose-methanol-choline oxidoreductase N-terminal domain-containing protein</fullName>
    </recommendedName>
</protein>
<dbReference type="Gene3D" id="3.30.560.10">
    <property type="entry name" value="Glucose Oxidase, domain 3"/>
    <property type="match status" value="1"/>
</dbReference>
<dbReference type="PIRSF" id="PIRSF000137">
    <property type="entry name" value="Alcohol_oxidase"/>
    <property type="match status" value="1"/>
</dbReference>
<dbReference type="Pfam" id="PF05199">
    <property type="entry name" value="GMC_oxred_C"/>
    <property type="match status" value="1"/>
</dbReference>
<proteinExistence type="inferred from homology"/>
<sequence>MYISFKVQWKERRRMLDIRGAMHLMLLSFAIQTYAVKFDYVIIGGGTCGLLLANRLSEDPNTTVAVIEPGQDVRNNPNVTDPDNFLASFSTPIDWAYPSVVQPGAANRSFTFHSGRAIGGTSTINGMTYIRADAAEIDAWEAFGNEGWNWEALFPYYKKVEKFTRPTMAQVAAGASYEPEYHGRDGELHIGFRYELANGSFEKVAQEGWEDLGYPVNRDVNGGSTRGFDVWPQTVDRESDLRWDAARAFYYAVQHRANLSILNGTAIRLVWGTTKDGSLRMKATGVEYTNTGNETIVVTIGKEAVLSAGSLRTPLLLESSGIGNHQILESLGIDTIIDLAGVGEYLQEQPNNELLFSGVLNVTGSTTYATFGTAEDIYGHKKSVVATSTNASLARYAQLVAAASQNGVNATALERVYRIQHELIFSRNVTISETLTYGSAGLLLSAWWPLLPFSRGSVHLGSVHQTDQPVIDPRYFLADIDLVTQIAIGKQAQVFWNTDRVEGYVGTNLTANPGTDEEWAQYITNSFTPNYHPIGTASMMARELGGVVDPSLKVYGTNNVRVVDASILPLQVSGHLTATLYAVAERAAEIIRFWP</sequence>
<comment type="similarity">
    <text evidence="2 8">Belongs to the GMC oxidoreductase family.</text>
</comment>